<evidence type="ECO:0000256" key="2">
    <source>
        <dbReference type="ARBA" id="ARBA00004443"/>
    </source>
</evidence>
<dbReference type="SMART" id="SM00916">
    <property type="entry name" value="L51_S25_CI-B8"/>
    <property type="match status" value="1"/>
</dbReference>
<dbReference type="VEuPathDB" id="FungiDB:H310_05996"/>
<dbReference type="Pfam" id="PF05047">
    <property type="entry name" value="L51_S25_CI-B8"/>
    <property type="match status" value="1"/>
</dbReference>
<accession>A0A024U9E7</accession>
<dbReference type="GO" id="GO:0005743">
    <property type="term" value="C:mitochondrial inner membrane"/>
    <property type="evidence" value="ECO:0007669"/>
    <property type="project" value="UniProtKB-SubCell"/>
</dbReference>
<evidence type="ECO:0000256" key="6">
    <source>
        <dbReference type="ARBA" id="ARBA00022792"/>
    </source>
</evidence>
<evidence type="ECO:0000256" key="7">
    <source>
        <dbReference type="ARBA" id="ARBA00022982"/>
    </source>
</evidence>
<evidence type="ECO:0000256" key="8">
    <source>
        <dbReference type="ARBA" id="ARBA00023128"/>
    </source>
</evidence>
<feature type="domain" description="Ribosomal protein/NADH dehydrogenase" evidence="10">
    <location>
        <begin position="20"/>
        <end position="92"/>
    </location>
</feature>
<comment type="similarity">
    <text evidence="3">Belongs to the complex I NDUFA2 subunit family.</text>
</comment>
<reference evidence="11" key="1">
    <citation type="submission" date="2013-12" db="EMBL/GenBank/DDBJ databases">
        <title>The Genome Sequence of Aphanomyces invadans NJM9701.</title>
        <authorList>
            <consortium name="The Broad Institute Genomics Platform"/>
            <person name="Russ C."/>
            <person name="Tyler B."/>
            <person name="van West P."/>
            <person name="Dieguez-Uribeondo J."/>
            <person name="Young S.K."/>
            <person name="Zeng Q."/>
            <person name="Gargeya S."/>
            <person name="Fitzgerald M."/>
            <person name="Abouelleil A."/>
            <person name="Alvarado L."/>
            <person name="Chapman S.B."/>
            <person name="Gainer-Dewar J."/>
            <person name="Goldberg J."/>
            <person name="Griggs A."/>
            <person name="Gujja S."/>
            <person name="Hansen M."/>
            <person name="Howarth C."/>
            <person name="Imamovic A."/>
            <person name="Ireland A."/>
            <person name="Larimer J."/>
            <person name="McCowan C."/>
            <person name="Murphy C."/>
            <person name="Pearson M."/>
            <person name="Poon T.W."/>
            <person name="Priest M."/>
            <person name="Roberts A."/>
            <person name="Saif S."/>
            <person name="Shea T."/>
            <person name="Sykes S."/>
            <person name="Wortman J."/>
            <person name="Nusbaum C."/>
            <person name="Birren B."/>
        </authorList>
    </citation>
    <scope>NUCLEOTIDE SEQUENCE [LARGE SCALE GENOMIC DNA]</scope>
    <source>
        <strain evidence="11">NJM9701</strain>
    </source>
</reference>
<organism evidence="11">
    <name type="scientific">Aphanomyces invadans</name>
    <dbReference type="NCBI Taxonomy" id="157072"/>
    <lineage>
        <taxon>Eukaryota</taxon>
        <taxon>Sar</taxon>
        <taxon>Stramenopiles</taxon>
        <taxon>Oomycota</taxon>
        <taxon>Saprolegniomycetes</taxon>
        <taxon>Saprolegniales</taxon>
        <taxon>Verrucalvaceae</taxon>
        <taxon>Aphanomyces</taxon>
    </lineage>
</organism>
<evidence type="ECO:0000313" key="11">
    <source>
        <dbReference type="EMBL" id="ETW02497.1"/>
    </source>
</evidence>
<evidence type="ECO:0000256" key="5">
    <source>
        <dbReference type="ARBA" id="ARBA00022660"/>
    </source>
</evidence>
<protein>
    <recommendedName>
        <fullName evidence="10">Ribosomal protein/NADH dehydrogenase domain-containing protein</fullName>
    </recommendedName>
</protein>
<dbReference type="InterPro" id="IPR036249">
    <property type="entry name" value="Thioredoxin-like_sf"/>
</dbReference>
<dbReference type="eggNOG" id="KOG3446">
    <property type="taxonomic scope" value="Eukaryota"/>
</dbReference>
<comment type="function">
    <text evidence="1">Accessory subunit of the mitochondrial membrane respiratory chain NADH dehydrogenase (Complex I), that is believed not to be involved in catalysis. Complex I functions in the transfer of electrons from NADH to the respiratory chain. The immediate electron acceptor for the enzyme is believed to be ubiquinone.</text>
</comment>
<dbReference type="InterPro" id="IPR016464">
    <property type="entry name" value="NADH_Ub_cplx-1_asu_su-2"/>
</dbReference>
<dbReference type="SUPFAM" id="SSF52833">
    <property type="entry name" value="Thioredoxin-like"/>
    <property type="match status" value="1"/>
</dbReference>
<keyword evidence="7" id="KW-0249">Electron transport</keyword>
<keyword evidence="4" id="KW-0813">Transport</keyword>
<name>A0A024U9E7_9STRA</name>
<evidence type="ECO:0000256" key="3">
    <source>
        <dbReference type="ARBA" id="ARBA00008939"/>
    </source>
</evidence>
<evidence type="ECO:0000259" key="10">
    <source>
        <dbReference type="SMART" id="SM00916"/>
    </source>
</evidence>
<keyword evidence="5" id="KW-0679">Respiratory chain</keyword>
<dbReference type="PANTHER" id="PTHR12878:SF0">
    <property type="entry name" value="NADH DEHYDROGENASE [UBIQUINONE] 1 ALPHA SUBCOMPLEX SUBUNIT 2"/>
    <property type="match status" value="1"/>
</dbReference>
<sequence>MSWRAQISRNIQELRFVACSTSDSSKGLRKFFRRNYEELKMLNPCTPFIYREAEDVEPFVYARFDWGVDKQVYVKHKSDDDILRVLKEMNQFGETAARSPESDILLAQPIIDGRIGEDEYEPINITWDGVTIRRNPDFTAPLNVDEEDI</sequence>
<evidence type="ECO:0000256" key="9">
    <source>
        <dbReference type="ARBA" id="ARBA00023136"/>
    </source>
</evidence>
<evidence type="ECO:0000256" key="4">
    <source>
        <dbReference type="ARBA" id="ARBA00022448"/>
    </source>
</evidence>
<comment type="subcellular location">
    <subcellularLocation>
        <location evidence="2">Mitochondrion inner membrane</location>
        <topology evidence="2">Peripheral membrane protein</topology>
        <orientation evidence="2">Matrix side</orientation>
    </subcellularLocation>
</comment>
<dbReference type="RefSeq" id="XP_008869102.1">
    <property type="nucleotide sequence ID" value="XM_008870880.1"/>
</dbReference>
<dbReference type="STRING" id="157072.A0A024U9E7"/>
<gene>
    <name evidence="11" type="ORF">H310_05996</name>
</gene>
<dbReference type="Gene3D" id="3.40.30.10">
    <property type="entry name" value="Glutaredoxin"/>
    <property type="match status" value="1"/>
</dbReference>
<keyword evidence="6" id="KW-0999">Mitochondrion inner membrane</keyword>
<dbReference type="OrthoDB" id="10250268at2759"/>
<keyword evidence="8" id="KW-0496">Mitochondrion</keyword>
<dbReference type="InterPro" id="IPR007741">
    <property type="entry name" value="Ribosomal_mL43/mS25/NADH_DH"/>
</dbReference>
<evidence type="ECO:0000256" key="1">
    <source>
        <dbReference type="ARBA" id="ARBA00003195"/>
    </source>
</evidence>
<dbReference type="PANTHER" id="PTHR12878">
    <property type="entry name" value="NADH-UBIQUINONE OXIDOREDUCTASE B8 SUBUNIT"/>
    <property type="match status" value="1"/>
</dbReference>
<proteinExistence type="inferred from homology"/>
<dbReference type="GeneID" id="20083046"/>
<dbReference type="AlphaFoldDB" id="A0A024U9E7"/>
<dbReference type="EMBL" id="KI913961">
    <property type="protein sequence ID" value="ETW02497.1"/>
    <property type="molecule type" value="Genomic_DNA"/>
</dbReference>
<keyword evidence="9" id="KW-0472">Membrane</keyword>